<sequence>MCSSKRNISPQPRDGIAPKQAAEQTFKNFYELASIQSTLGMDKATIQGVKLVDVRPSDVFDLANLTLAELVRIKVHLGLNTPRQVPAKVTDKKPADVLVGEIVYLPLNFIFNSC</sequence>
<comment type="caution">
    <text evidence="1">The sequence shown here is derived from an EMBL/GenBank/DDBJ whole genome shotgun (WGS) entry which is preliminary data.</text>
</comment>
<proteinExistence type="predicted"/>
<evidence type="ECO:0000313" key="1">
    <source>
        <dbReference type="EMBL" id="ETW95156.1"/>
    </source>
</evidence>
<name>W4LCV6_ENTF1</name>
<dbReference type="HOGENOM" id="CLU_2116516_0_0_7"/>
<keyword evidence="2" id="KW-1185">Reference proteome</keyword>
<dbReference type="PATRIC" id="fig|1429438.4.peg.6041"/>
<accession>W4LCV6</accession>
<gene>
    <name evidence="1" type="ORF">ETSY1_31830</name>
</gene>
<organism evidence="1 2">
    <name type="scientific">Entotheonella factor</name>
    <dbReference type="NCBI Taxonomy" id="1429438"/>
    <lineage>
        <taxon>Bacteria</taxon>
        <taxon>Pseudomonadati</taxon>
        <taxon>Nitrospinota/Tectimicrobiota group</taxon>
        <taxon>Candidatus Tectimicrobiota</taxon>
        <taxon>Candidatus Entotheonellia</taxon>
        <taxon>Candidatus Entotheonellales</taxon>
        <taxon>Candidatus Entotheonellaceae</taxon>
        <taxon>Candidatus Entotheonella</taxon>
    </lineage>
</organism>
<dbReference type="AlphaFoldDB" id="W4LCV6"/>
<protein>
    <submittedName>
        <fullName evidence="1">Uncharacterized protein</fullName>
    </submittedName>
</protein>
<dbReference type="EMBL" id="AZHW01000952">
    <property type="protein sequence ID" value="ETW95156.1"/>
    <property type="molecule type" value="Genomic_DNA"/>
</dbReference>
<evidence type="ECO:0000313" key="2">
    <source>
        <dbReference type="Proteomes" id="UP000019141"/>
    </source>
</evidence>
<reference evidence="1 2" key="1">
    <citation type="journal article" date="2014" name="Nature">
        <title>An environmental bacterial taxon with a large and distinct metabolic repertoire.</title>
        <authorList>
            <person name="Wilson M.C."/>
            <person name="Mori T."/>
            <person name="Ruckert C."/>
            <person name="Uria A.R."/>
            <person name="Helf M.J."/>
            <person name="Takada K."/>
            <person name="Gernert C."/>
            <person name="Steffens U.A."/>
            <person name="Heycke N."/>
            <person name="Schmitt S."/>
            <person name="Rinke C."/>
            <person name="Helfrich E.J."/>
            <person name="Brachmann A.O."/>
            <person name="Gurgui C."/>
            <person name="Wakimoto T."/>
            <person name="Kracht M."/>
            <person name="Crusemann M."/>
            <person name="Hentschel U."/>
            <person name="Abe I."/>
            <person name="Matsunaga S."/>
            <person name="Kalinowski J."/>
            <person name="Takeyama H."/>
            <person name="Piel J."/>
        </authorList>
    </citation>
    <scope>NUCLEOTIDE SEQUENCE [LARGE SCALE GENOMIC DNA]</scope>
    <source>
        <strain evidence="2">TSY1</strain>
    </source>
</reference>
<dbReference type="Proteomes" id="UP000019141">
    <property type="component" value="Unassembled WGS sequence"/>
</dbReference>